<keyword evidence="5 6" id="KW-0804">Transcription</keyword>
<evidence type="ECO:0000256" key="3">
    <source>
        <dbReference type="ARBA" id="ARBA00023082"/>
    </source>
</evidence>
<evidence type="ECO:0000313" key="9">
    <source>
        <dbReference type="EMBL" id="MFC4075367.1"/>
    </source>
</evidence>
<gene>
    <name evidence="9" type="primary">sigW</name>
    <name evidence="9" type="ORF">ACFOUO_00875</name>
</gene>
<keyword evidence="3 6" id="KW-0731">Sigma factor</keyword>
<dbReference type="InterPro" id="IPR014284">
    <property type="entry name" value="RNA_pol_sigma-70_dom"/>
</dbReference>
<evidence type="ECO:0000259" key="7">
    <source>
        <dbReference type="Pfam" id="PF04542"/>
    </source>
</evidence>
<comment type="similarity">
    <text evidence="1 6">Belongs to the sigma-70 factor family. ECF subfamily.</text>
</comment>
<keyword evidence="10" id="KW-1185">Reference proteome</keyword>
<dbReference type="InterPro" id="IPR036388">
    <property type="entry name" value="WH-like_DNA-bd_sf"/>
</dbReference>
<dbReference type="Gene3D" id="1.10.10.10">
    <property type="entry name" value="Winged helix-like DNA-binding domain superfamily/Winged helix DNA-binding domain"/>
    <property type="match status" value="1"/>
</dbReference>
<protein>
    <recommendedName>
        <fullName evidence="6">RNA polymerase sigma factor</fullName>
    </recommendedName>
</protein>
<accession>A0ABV8JCB9</accession>
<evidence type="ECO:0000256" key="5">
    <source>
        <dbReference type="ARBA" id="ARBA00023163"/>
    </source>
</evidence>
<dbReference type="InterPro" id="IPR013324">
    <property type="entry name" value="RNA_pol_sigma_r3/r4-like"/>
</dbReference>
<dbReference type="SUPFAM" id="SSF88946">
    <property type="entry name" value="Sigma2 domain of RNA polymerase sigma factors"/>
    <property type="match status" value="1"/>
</dbReference>
<dbReference type="Pfam" id="PF08281">
    <property type="entry name" value="Sigma70_r4_2"/>
    <property type="match status" value="1"/>
</dbReference>
<dbReference type="PANTHER" id="PTHR43133:SF60">
    <property type="entry name" value="RNA POLYMERASE SIGMA FACTOR SIGV"/>
    <property type="match status" value="1"/>
</dbReference>
<comment type="caution">
    <text evidence="9">The sequence shown here is derived from an EMBL/GenBank/DDBJ whole genome shotgun (WGS) entry which is preliminary data.</text>
</comment>
<evidence type="ECO:0000256" key="6">
    <source>
        <dbReference type="RuleBase" id="RU000716"/>
    </source>
</evidence>
<dbReference type="InterPro" id="IPR039425">
    <property type="entry name" value="RNA_pol_sigma-70-like"/>
</dbReference>
<keyword evidence="2 6" id="KW-0805">Transcription regulation</keyword>
<organism evidence="9 10">
    <name type="scientific">Salinithrix halophila</name>
    <dbReference type="NCBI Taxonomy" id="1485204"/>
    <lineage>
        <taxon>Bacteria</taxon>
        <taxon>Bacillati</taxon>
        <taxon>Bacillota</taxon>
        <taxon>Bacilli</taxon>
        <taxon>Bacillales</taxon>
        <taxon>Thermoactinomycetaceae</taxon>
        <taxon>Salinithrix</taxon>
    </lineage>
</organism>
<dbReference type="Pfam" id="PF04542">
    <property type="entry name" value="Sigma70_r2"/>
    <property type="match status" value="1"/>
</dbReference>
<dbReference type="InterPro" id="IPR007627">
    <property type="entry name" value="RNA_pol_sigma70_r2"/>
</dbReference>
<reference evidence="10" key="1">
    <citation type="journal article" date="2019" name="Int. J. Syst. Evol. Microbiol.">
        <title>The Global Catalogue of Microorganisms (GCM) 10K type strain sequencing project: providing services to taxonomists for standard genome sequencing and annotation.</title>
        <authorList>
            <consortium name="The Broad Institute Genomics Platform"/>
            <consortium name="The Broad Institute Genome Sequencing Center for Infectious Disease"/>
            <person name="Wu L."/>
            <person name="Ma J."/>
        </authorList>
    </citation>
    <scope>NUCLEOTIDE SEQUENCE [LARGE SCALE GENOMIC DNA]</scope>
    <source>
        <strain evidence="10">IBRC-M 10813</strain>
    </source>
</reference>
<dbReference type="NCBIfam" id="NF007223">
    <property type="entry name" value="PRK09641.1"/>
    <property type="match status" value="1"/>
</dbReference>
<keyword evidence="4 6" id="KW-0238">DNA-binding</keyword>
<evidence type="ECO:0000259" key="8">
    <source>
        <dbReference type="Pfam" id="PF08281"/>
    </source>
</evidence>
<dbReference type="NCBIfam" id="TIGR02937">
    <property type="entry name" value="sigma70-ECF"/>
    <property type="match status" value="1"/>
</dbReference>
<dbReference type="PANTHER" id="PTHR43133">
    <property type="entry name" value="RNA POLYMERASE ECF-TYPE SIGMA FACTO"/>
    <property type="match status" value="1"/>
</dbReference>
<dbReference type="InterPro" id="IPR013249">
    <property type="entry name" value="RNA_pol_sigma70_r4_t2"/>
</dbReference>
<feature type="domain" description="RNA polymerase sigma factor 70 region 4 type 2" evidence="8">
    <location>
        <begin position="131"/>
        <end position="183"/>
    </location>
</feature>
<dbReference type="Gene3D" id="1.10.1740.10">
    <property type="match status" value="1"/>
</dbReference>
<dbReference type="CDD" id="cd06171">
    <property type="entry name" value="Sigma70_r4"/>
    <property type="match status" value="1"/>
</dbReference>
<evidence type="ECO:0000313" key="10">
    <source>
        <dbReference type="Proteomes" id="UP001595843"/>
    </source>
</evidence>
<proteinExistence type="inferred from homology"/>
<evidence type="ECO:0000256" key="2">
    <source>
        <dbReference type="ARBA" id="ARBA00023015"/>
    </source>
</evidence>
<dbReference type="Proteomes" id="UP001595843">
    <property type="component" value="Unassembled WGS sequence"/>
</dbReference>
<dbReference type="EMBL" id="JBHSAP010000003">
    <property type="protein sequence ID" value="MFC4075367.1"/>
    <property type="molecule type" value="Genomic_DNA"/>
</dbReference>
<dbReference type="PROSITE" id="PS01063">
    <property type="entry name" value="SIGMA70_ECF"/>
    <property type="match status" value="1"/>
</dbReference>
<dbReference type="InterPro" id="IPR000838">
    <property type="entry name" value="RNA_pol_sigma70_ECF_CS"/>
</dbReference>
<feature type="domain" description="RNA polymerase sigma-70 region 2" evidence="7">
    <location>
        <begin position="27"/>
        <end position="93"/>
    </location>
</feature>
<dbReference type="SUPFAM" id="SSF88659">
    <property type="entry name" value="Sigma3 and sigma4 domains of RNA polymerase sigma factors"/>
    <property type="match status" value="1"/>
</dbReference>
<evidence type="ECO:0000256" key="1">
    <source>
        <dbReference type="ARBA" id="ARBA00010641"/>
    </source>
</evidence>
<name>A0ABV8JCB9_9BACL</name>
<sequence>MNILTEQREKILIKQAQTGDCDAFVELIQLYRKQVYALAYRKLNHAQEAEDVTQEVILRSYTHLARYHADRRFSSWLYRITVNLCIDRLRKKKADFYLDAPTGGDSKDWYHHLPGKGLTPEESLIRRETEREIILALEGLPSRYRSVMILRYMQQLPLADIGEILHLPVTTVKIRVHRGRKALRSQLASCL</sequence>
<dbReference type="InterPro" id="IPR013325">
    <property type="entry name" value="RNA_pol_sigma_r2"/>
</dbReference>
<evidence type="ECO:0000256" key="4">
    <source>
        <dbReference type="ARBA" id="ARBA00023125"/>
    </source>
</evidence>